<protein>
    <submittedName>
        <fullName evidence="2">Putative glycosyl transferase, family 2</fullName>
    </submittedName>
</protein>
<dbReference type="Gene3D" id="3.90.550.10">
    <property type="entry name" value="Spore Coat Polysaccharide Biosynthesis Protein SpsA, Chain A"/>
    <property type="match status" value="1"/>
</dbReference>
<dbReference type="KEGG" id="lfc:LFE_2265"/>
<dbReference type="InterPro" id="IPR029044">
    <property type="entry name" value="Nucleotide-diphossugar_trans"/>
</dbReference>
<name>I0IRN8_LEPFC</name>
<keyword evidence="2" id="KW-0808">Transferase</keyword>
<dbReference type="PANTHER" id="PTHR43685:SF2">
    <property type="entry name" value="GLYCOSYLTRANSFERASE 2-LIKE DOMAIN-CONTAINING PROTEIN"/>
    <property type="match status" value="1"/>
</dbReference>
<dbReference type="CDD" id="cd00761">
    <property type="entry name" value="Glyco_tranf_GTA_type"/>
    <property type="match status" value="1"/>
</dbReference>
<proteinExistence type="predicted"/>
<keyword evidence="3" id="KW-1185">Reference proteome</keyword>
<reference evidence="3" key="2">
    <citation type="submission" date="2012-03" db="EMBL/GenBank/DDBJ databases">
        <title>The complete genome sequence of the pioneer microbe on fresh volcanic deposit, Leptospirillum ferrooxidans strain C2-3.</title>
        <authorList>
            <person name="Fujimura R."/>
            <person name="Sato Y."/>
            <person name="Nishizawa T."/>
            <person name="Nanba K."/>
            <person name="Oshima K."/>
            <person name="Hattori M."/>
            <person name="Kamijo T."/>
            <person name="Ohta H."/>
        </authorList>
    </citation>
    <scope>NUCLEOTIDE SEQUENCE [LARGE SCALE GENOMIC DNA]</scope>
    <source>
        <strain evidence="3">C2-3</strain>
    </source>
</reference>
<accession>I0IRN8</accession>
<gene>
    <name evidence="2" type="ordered locus">LFE_2265</name>
</gene>
<dbReference type="PATRIC" id="fig|1162668.3.peg.2685"/>
<dbReference type="SUPFAM" id="SSF53448">
    <property type="entry name" value="Nucleotide-diphospho-sugar transferases"/>
    <property type="match status" value="1"/>
</dbReference>
<reference evidence="2 3" key="1">
    <citation type="journal article" date="2012" name="J. Bacteriol.">
        <title>Complete Genome Sequence of Leptospirillum ferrooxidans Strain C2-3, Isolated from a Fresh Volcanic Ash Deposit on the Island of Miyake, Japan.</title>
        <authorList>
            <person name="Fujimura R."/>
            <person name="Sato Y."/>
            <person name="Nishizawa T."/>
            <person name="Oshima K."/>
            <person name="Kim S.-W."/>
            <person name="Hattori M."/>
            <person name="Kamijo T."/>
            <person name="Ohta H."/>
        </authorList>
    </citation>
    <scope>NUCLEOTIDE SEQUENCE [LARGE SCALE GENOMIC DNA]</scope>
    <source>
        <strain evidence="2 3">C2-3</strain>
    </source>
</reference>
<dbReference type="STRING" id="1162668.LFE_2265"/>
<feature type="domain" description="Glycosyltransferase 2-like" evidence="1">
    <location>
        <begin position="7"/>
        <end position="124"/>
    </location>
</feature>
<evidence type="ECO:0000259" key="1">
    <source>
        <dbReference type="Pfam" id="PF00535"/>
    </source>
</evidence>
<organism evidence="2 3">
    <name type="scientific">Leptospirillum ferrooxidans (strain C2-3)</name>
    <dbReference type="NCBI Taxonomy" id="1162668"/>
    <lineage>
        <taxon>Bacteria</taxon>
        <taxon>Pseudomonadati</taxon>
        <taxon>Nitrospirota</taxon>
        <taxon>Nitrospiria</taxon>
        <taxon>Nitrospirales</taxon>
        <taxon>Nitrospiraceae</taxon>
        <taxon>Leptospirillum</taxon>
    </lineage>
</organism>
<dbReference type="InterPro" id="IPR001173">
    <property type="entry name" value="Glyco_trans_2-like"/>
</dbReference>
<dbReference type="HOGENOM" id="CLU_025996_0_0_0"/>
<dbReference type="PANTHER" id="PTHR43685">
    <property type="entry name" value="GLYCOSYLTRANSFERASE"/>
    <property type="match status" value="1"/>
</dbReference>
<sequence>MDCPDVSVIIPCYSRSWELSESIESVLSQTFQNFELILVDNNAKPATREVIQKFVRQFPDKVRVIHEPEQGVCSARNAGILASRGRFVALQDEDDMMKPHRLERQRELLLSRPDLSLATSGYDLVSPDGKRILKDSLFSSTINTQNSFKIIEEKIILLLKSLFSAAHSESFHFHVPSAFMFPKEVAIKVGLFDTRLNPQFLEDYEFQVRMIMEGPFGQVPESLFCFRESPWKMEKDSFSQTPVKYQVHSNWHQNDQVFFYSLCEHFAKINSENDQNLKKIKAVILRTVGSHALRYPDGASVGADLLKRSFKEDPSDIYTLKLWFKTFLPKTLYPRLFWFDRFEAGSLEKIPKDFGRTFLS</sequence>
<dbReference type="EMBL" id="AP012342">
    <property type="protein sequence ID" value="BAM07937.1"/>
    <property type="molecule type" value="Genomic_DNA"/>
</dbReference>
<evidence type="ECO:0000313" key="3">
    <source>
        <dbReference type="Proteomes" id="UP000007382"/>
    </source>
</evidence>
<evidence type="ECO:0000313" key="2">
    <source>
        <dbReference type="EMBL" id="BAM07937.1"/>
    </source>
</evidence>
<dbReference type="GO" id="GO:0016740">
    <property type="term" value="F:transferase activity"/>
    <property type="evidence" value="ECO:0007669"/>
    <property type="project" value="UniProtKB-KW"/>
</dbReference>
<dbReference type="InterPro" id="IPR050834">
    <property type="entry name" value="Glycosyltransf_2"/>
</dbReference>
<dbReference type="eggNOG" id="COG1216">
    <property type="taxonomic scope" value="Bacteria"/>
</dbReference>
<dbReference type="Proteomes" id="UP000007382">
    <property type="component" value="Chromosome"/>
</dbReference>
<dbReference type="Pfam" id="PF00535">
    <property type="entry name" value="Glycos_transf_2"/>
    <property type="match status" value="1"/>
</dbReference>
<dbReference type="OrthoDB" id="9772170at2"/>
<dbReference type="RefSeq" id="WP_014450420.1">
    <property type="nucleotide sequence ID" value="NC_017094.1"/>
</dbReference>
<dbReference type="AlphaFoldDB" id="I0IRN8"/>